<evidence type="ECO:0000256" key="4">
    <source>
        <dbReference type="ARBA" id="ARBA00022692"/>
    </source>
</evidence>
<evidence type="ECO:0000256" key="6">
    <source>
        <dbReference type="ARBA" id="ARBA00023065"/>
    </source>
</evidence>
<dbReference type="EMBL" id="CACRYJ010000062">
    <property type="protein sequence ID" value="VZO39723.1"/>
    <property type="molecule type" value="Genomic_DNA"/>
</dbReference>
<gene>
    <name evidence="10" type="primary">nhaP</name>
    <name evidence="10" type="ORF">HALOF300_04419</name>
</gene>
<keyword evidence="7 8" id="KW-0472">Membrane</keyword>
<sequence>MGWSQDVADIAIPLLLGGSVLVYAILARRLERLGVTAAMVFVAIGVALGESGTGIVPVDPHAPWLLSVAEITLALLLFSDAARLRLREVGGDPRPVGRLLFIGLPLTIVAGTLLAFAVFPSSGWAVAALIAALLAPTDAALGAAVVSDVRVPARVRRLLNVESGLNDGLATPVVTVLIAAVAAQAGLLGEESWEVRALWSLTIGVVVGVVVGGGGGMALRSCRRRGWTSPLSEQVAAFALALLSYLGATAVAANGFVAAFVGGMVLAAALGSQEAGADLEYTETSGLLASYVVWLAFGAAMVGPALARATVGTVLIAVGALTVVRMLPVAIAMVGRGWSVPTIAFVGWFGPRGLATVIFALIALESLGASALSDHLLDVAAVTVLGSILAHGVSAAPLAVRYGRWAAGRPATSPELVEVAPAPRRRLDLHT</sequence>
<keyword evidence="6" id="KW-0406">Ion transport</keyword>
<feature type="domain" description="Cation/H+ exchanger transmembrane" evidence="9">
    <location>
        <begin position="23"/>
        <end position="400"/>
    </location>
</feature>
<dbReference type="GO" id="GO:0015297">
    <property type="term" value="F:antiporter activity"/>
    <property type="evidence" value="ECO:0007669"/>
    <property type="project" value="UniProtKB-KW"/>
</dbReference>
<feature type="transmembrane region" description="Helical" evidence="8">
    <location>
        <begin position="376"/>
        <end position="400"/>
    </location>
</feature>
<dbReference type="AlphaFoldDB" id="A0A7M4DQH9"/>
<reference evidence="10 11" key="1">
    <citation type="submission" date="2019-11" db="EMBL/GenBank/DDBJ databases">
        <authorList>
            <person name="Criscuolo A."/>
        </authorList>
    </citation>
    <scope>NUCLEOTIDE SEQUENCE [LARGE SCALE GENOMIC DNA]</scope>
    <source>
        <strain evidence="10">CIP111667</strain>
    </source>
</reference>
<evidence type="ECO:0000256" key="8">
    <source>
        <dbReference type="SAM" id="Phobius"/>
    </source>
</evidence>
<evidence type="ECO:0000259" key="9">
    <source>
        <dbReference type="Pfam" id="PF00999"/>
    </source>
</evidence>
<keyword evidence="2" id="KW-0813">Transport</keyword>
<keyword evidence="4 8" id="KW-0812">Transmembrane</keyword>
<comment type="subcellular location">
    <subcellularLocation>
        <location evidence="1">Cell membrane</location>
        <topology evidence="1">Multi-pass membrane protein</topology>
    </subcellularLocation>
</comment>
<evidence type="ECO:0000256" key="5">
    <source>
        <dbReference type="ARBA" id="ARBA00022989"/>
    </source>
</evidence>
<dbReference type="RefSeq" id="WP_156743029.1">
    <property type="nucleotide sequence ID" value="NZ_CACRYJ010000062.1"/>
</dbReference>
<dbReference type="Proteomes" id="UP000419743">
    <property type="component" value="Unassembled WGS sequence"/>
</dbReference>
<evidence type="ECO:0000256" key="3">
    <source>
        <dbReference type="ARBA" id="ARBA00022449"/>
    </source>
</evidence>
<proteinExistence type="predicted"/>
<organism evidence="10 11">
    <name type="scientific">Occultella aeris</name>
    <dbReference type="NCBI Taxonomy" id="2761496"/>
    <lineage>
        <taxon>Bacteria</taxon>
        <taxon>Bacillati</taxon>
        <taxon>Actinomycetota</taxon>
        <taxon>Actinomycetes</taxon>
        <taxon>Micrococcales</taxon>
        <taxon>Ruaniaceae</taxon>
        <taxon>Occultella</taxon>
    </lineage>
</organism>
<evidence type="ECO:0000313" key="11">
    <source>
        <dbReference type="Proteomes" id="UP000419743"/>
    </source>
</evidence>
<feature type="transmembrane region" description="Helical" evidence="8">
    <location>
        <begin position="314"/>
        <end position="334"/>
    </location>
</feature>
<feature type="transmembrane region" description="Helical" evidence="8">
    <location>
        <begin position="168"/>
        <end position="187"/>
    </location>
</feature>
<protein>
    <submittedName>
        <fullName evidence="10">K(+)/H(+) antiporter NhaP</fullName>
    </submittedName>
</protein>
<feature type="transmembrane region" description="Helical" evidence="8">
    <location>
        <begin position="199"/>
        <end position="219"/>
    </location>
</feature>
<dbReference type="InterPro" id="IPR006153">
    <property type="entry name" value="Cation/H_exchanger_TM"/>
</dbReference>
<accession>A0A7M4DQH9</accession>
<feature type="transmembrane region" description="Helical" evidence="8">
    <location>
        <begin position="6"/>
        <end position="26"/>
    </location>
</feature>
<feature type="transmembrane region" description="Helical" evidence="8">
    <location>
        <begin position="125"/>
        <end position="147"/>
    </location>
</feature>
<dbReference type="GO" id="GO:1902600">
    <property type="term" value="P:proton transmembrane transport"/>
    <property type="evidence" value="ECO:0007669"/>
    <property type="project" value="InterPro"/>
</dbReference>
<dbReference type="GO" id="GO:0005886">
    <property type="term" value="C:plasma membrane"/>
    <property type="evidence" value="ECO:0007669"/>
    <property type="project" value="UniProtKB-SubCell"/>
</dbReference>
<dbReference type="PANTHER" id="PTHR32507:SF8">
    <property type="entry name" value="CNH1P"/>
    <property type="match status" value="1"/>
</dbReference>
<dbReference type="Pfam" id="PF00999">
    <property type="entry name" value="Na_H_Exchanger"/>
    <property type="match status" value="1"/>
</dbReference>
<evidence type="ECO:0000256" key="2">
    <source>
        <dbReference type="ARBA" id="ARBA00022448"/>
    </source>
</evidence>
<dbReference type="PANTHER" id="PTHR32507">
    <property type="entry name" value="NA(+)/H(+) ANTIPORTER 1"/>
    <property type="match status" value="1"/>
</dbReference>
<feature type="transmembrane region" description="Helical" evidence="8">
    <location>
        <begin position="61"/>
        <end position="78"/>
    </location>
</feature>
<evidence type="ECO:0000313" key="10">
    <source>
        <dbReference type="EMBL" id="VZO39723.1"/>
    </source>
</evidence>
<keyword evidence="11" id="KW-1185">Reference proteome</keyword>
<feature type="transmembrane region" description="Helical" evidence="8">
    <location>
        <begin position="240"/>
        <end position="268"/>
    </location>
</feature>
<feature type="transmembrane region" description="Helical" evidence="8">
    <location>
        <begin position="33"/>
        <end position="49"/>
    </location>
</feature>
<evidence type="ECO:0000256" key="7">
    <source>
        <dbReference type="ARBA" id="ARBA00023136"/>
    </source>
</evidence>
<name>A0A7M4DQH9_9MICO</name>
<feature type="transmembrane region" description="Helical" evidence="8">
    <location>
        <begin position="99"/>
        <end position="119"/>
    </location>
</feature>
<keyword evidence="3" id="KW-0050">Antiport</keyword>
<keyword evidence="5 8" id="KW-1133">Transmembrane helix</keyword>
<feature type="transmembrane region" description="Helical" evidence="8">
    <location>
        <begin position="340"/>
        <end position="364"/>
    </location>
</feature>
<evidence type="ECO:0000256" key="1">
    <source>
        <dbReference type="ARBA" id="ARBA00004651"/>
    </source>
</evidence>
<comment type="caution">
    <text evidence="10">The sequence shown here is derived from an EMBL/GenBank/DDBJ whole genome shotgun (WGS) entry which is preliminary data.</text>
</comment>